<dbReference type="Pfam" id="PF02485">
    <property type="entry name" value="Branch"/>
    <property type="match status" value="1"/>
</dbReference>
<keyword evidence="4" id="KW-0808">Transferase</keyword>
<dbReference type="RefSeq" id="WP_093207930.1">
    <property type="nucleotide sequence ID" value="NZ_FNGS01000010.1"/>
</dbReference>
<evidence type="ECO:0000256" key="6">
    <source>
        <dbReference type="ARBA" id="ARBA00022723"/>
    </source>
</evidence>
<evidence type="ECO:0000256" key="11">
    <source>
        <dbReference type="ARBA" id="ARBA00023136"/>
    </source>
</evidence>
<dbReference type="STRING" id="563176.SAMN04488090_4417"/>
<dbReference type="GO" id="GO:0030158">
    <property type="term" value="F:protein xylosyltransferase activity"/>
    <property type="evidence" value="ECO:0007669"/>
    <property type="project" value="InterPro"/>
</dbReference>
<comment type="subcellular location">
    <subcellularLocation>
        <location evidence="2">Endoplasmic reticulum membrane</location>
        <topology evidence="2">Single-pass type II membrane protein</topology>
    </subcellularLocation>
    <subcellularLocation>
        <location evidence="1">Golgi apparatus membrane</location>
        <topology evidence="1">Single-pass type II membrane protein</topology>
    </subcellularLocation>
</comment>
<evidence type="ECO:0000256" key="8">
    <source>
        <dbReference type="ARBA" id="ARBA00022968"/>
    </source>
</evidence>
<evidence type="ECO:0000256" key="3">
    <source>
        <dbReference type="ARBA" id="ARBA00022676"/>
    </source>
</evidence>
<evidence type="ECO:0000256" key="13">
    <source>
        <dbReference type="ARBA" id="ARBA00023180"/>
    </source>
</evidence>
<keyword evidence="3" id="KW-0328">Glycosyltransferase</keyword>
<evidence type="ECO:0000256" key="14">
    <source>
        <dbReference type="ARBA" id="ARBA00042865"/>
    </source>
</evidence>
<dbReference type="OrthoDB" id="7943907at2"/>
<dbReference type="AlphaFoldDB" id="A0A1G9WTC0"/>
<accession>A0A1G9WTC0</accession>
<evidence type="ECO:0000313" key="16">
    <source>
        <dbReference type="Proteomes" id="UP000198901"/>
    </source>
</evidence>
<proteinExistence type="predicted"/>
<evidence type="ECO:0000256" key="4">
    <source>
        <dbReference type="ARBA" id="ARBA00022679"/>
    </source>
</evidence>
<keyword evidence="16" id="KW-1185">Reference proteome</keyword>
<dbReference type="EMBL" id="FNGS01000010">
    <property type="protein sequence ID" value="SDM87386.1"/>
    <property type="molecule type" value="Genomic_DNA"/>
</dbReference>
<keyword evidence="11" id="KW-0472">Membrane</keyword>
<evidence type="ECO:0000256" key="7">
    <source>
        <dbReference type="ARBA" id="ARBA00022824"/>
    </source>
</evidence>
<dbReference type="Proteomes" id="UP000198901">
    <property type="component" value="Unassembled WGS sequence"/>
</dbReference>
<organism evidence="15 16">
    <name type="scientific">Siphonobacter aquaeclarae</name>
    <dbReference type="NCBI Taxonomy" id="563176"/>
    <lineage>
        <taxon>Bacteria</taxon>
        <taxon>Pseudomonadati</taxon>
        <taxon>Bacteroidota</taxon>
        <taxon>Cytophagia</taxon>
        <taxon>Cytophagales</taxon>
        <taxon>Cytophagaceae</taxon>
        <taxon>Siphonobacter</taxon>
    </lineage>
</organism>
<reference evidence="15 16" key="1">
    <citation type="submission" date="2016-10" db="EMBL/GenBank/DDBJ databases">
        <authorList>
            <person name="de Groot N.N."/>
        </authorList>
    </citation>
    <scope>NUCLEOTIDE SEQUENCE [LARGE SCALE GENOMIC DNA]</scope>
    <source>
        <strain evidence="15 16">DSM 21668</strain>
    </source>
</reference>
<keyword evidence="12" id="KW-1015">Disulfide bond</keyword>
<protein>
    <recommendedName>
        <fullName evidence="14">Peptide O-xylosyltransferase</fullName>
    </recommendedName>
</protein>
<keyword evidence="7" id="KW-0256">Endoplasmic reticulum</keyword>
<evidence type="ECO:0000256" key="12">
    <source>
        <dbReference type="ARBA" id="ARBA00023157"/>
    </source>
</evidence>
<dbReference type="InterPro" id="IPR043538">
    <property type="entry name" value="XYLT"/>
</dbReference>
<dbReference type="PANTHER" id="PTHR46025">
    <property type="entry name" value="XYLOSYLTRANSFERASE OXT"/>
    <property type="match status" value="1"/>
</dbReference>
<dbReference type="GO" id="GO:0016020">
    <property type="term" value="C:membrane"/>
    <property type="evidence" value="ECO:0007669"/>
    <property type="project" value="InterPro"/>
</dbReference>
<dbReference type="InterPro" id="IPR003406">
    <property type="entry name" value="Glyco_trans_14"/>
</dbReference>
<keyword evidence="8" id="KW-0735">Signal-anchor</keyword>
<evidence type="ECO:0000256" key="2">
    <source>
        <dbReference type="ARBA" id="ARBA00004648"/>
    </source>
</evidence>
<dbReference type="GO" id="GO:0046872">
    <property type="term" value="F:metal ion binding"/>
    <property type="evidence" value="ECO:0007669"/>
    <property type="project" value="UniProtKB-KW"/>
</dbReference>
<keyword evidence="9" id="KW-1133">Transmembrane helix</keyword>
<keyword evidence="6" id="KW-0479">Metal-binding</keyword>
<evidence type="ECO:0000256" key="1">
    <source>
        <dbReference type="ARBA" id="ARBA00004323"/>
    </source>
</evidence>
<gene>
    <name evidence="15" type="ORF">SAMN04488090_4417</name>
</gene>
<sequence>MFAYLILAHAHPQQLARLVRALRHPDAHFYIHLDAKTPEEPFREAVSGEDITYIGHREKVAWGAYSLVQATLNGFAEIIRSQRPYSYVHLLSGQDYPLVSHETMASFFEANPGKQYMEFYPVEGVWTEAIPRIRKYHFVNFDFPGKFMAERMVNAVMPARKMPDELTAVGRSQWFSITPEAIRYIQGYLGRHPEVVRFFRLTWGVDELIFQTLLYNSPFRDSLVNDNLRYIDWSEGKASPKTLTQADWPAMQASGKFFARKFTENDEVLDRIDQSKLHP</sequence>
<name>A0A1G9WTC0_9BACT</name>
<evidence type="ECO:0000256" key="9">
    <source>
        <dbReference type="ARBA" id="ARBA00022989"/>
    </source>
</evidence>
<evidence type="ECO:0000313" key="15">
    <source>
        <dbReference type="EMBL" id="SDM87386.1"/>
    </source>
</evidence>
<keyword evidence="13" id="KW-0325">Glycoprotein</keyword>
<evidence type="ECO:0000256" key="10">
    <source>
        <dbReference type="ARBA" id="ARBA00023034"/>
    </source>
</evidence>
<dbReference type="GO" id="GO:0015012">
    <property type="term" value="P:heparan sulfate proteoglycan biosynthetic process"/>
    <property type="evidence" value="ECO:0007669"/>
    <property type="project" value="TreeGrafter"/>
</dbReference>
<keyword evidence="10" id="KW-0333">Golgi apparatus</keyword>
<dbReference type="GO" id="GO:0050650">
    <property type="term" value="P:chondroitin sulfate proteoglycan biosynthetic process"/>
    <property type="evidence" value="ECO:0007669"/>
    <property type="project" value="TreeGrafter"/>
</dbReference>
<evidence type="ECO:0000256" key="5">
    <source>
        <dbReference type="ARBA" id="ARBA00022692"/>
    </source>
</evidence>
<dbReference type="PANTHER" id="PTHR46025:SF3">
    <property type="entry name" value="XYLOSYLTRANSFERASE OXT"/>
    <property type="match status" value="1"/>
</dbReference>
<keyword evidence="5" id="KW-0812">Transmembrane</keyword>